<evidence type="ECO:0000256" key="1">
    <source>
        <dbReference type="ARBA" id="ARBA00009995"/>
    </source>
</evidence>
<sequence>MTDSNRIVVAGMPAAGHVNPSLPIVRELTRRGFEVTYYTGEEFRAPVEDAGCEFRGYPANTIGPADIAEATRTGGPVKVVAKVLKATESLLPLLQSDLDTRRPAALAFDSNALWGRMAAASLDLPMISLMTTMLVGGKAMARLNAREWAHFLGEAVPGVPAAWSGKRRVVRRFGKRAYPPSPTLPMRGDLTIFPVPRWMQSADPRIDGGCHYVGPTIRPQSEDAPLDDELAAFADGSEPLVLVSLGTLHAGSDAFFHACFEALGELPARVLLAVGSHTDPARLGQAPANTLVRSSVPQLEVLRRAAVFVTHGGMNSALEGLACGVPLVVVPQQIEQLVIGEAVAGRGAGVVLRHNLSDRPVPVAELRAAVENALTGPAQREAAQTIGASLSEEGGAAAAATAIQDHLKTATG</sequence>
<comment type="caution">
    <text evidence="3">The sequence shown here is derived from an EMBL/GenBank/DDBJ whole genome shotgun (WGS) entry which is preliminary data.</text>
</comment>
<dbReference type="InterPro" id="IPR006326">
    <property type="entry name" value="UDPGT_MGT-like"/>
</dbReference>
<dbReference type="CDD" id="cd03784">
    <property type="entry name" value="GT1_Gtf-like"/>
    <property type="match status" value="1"/>
</dbReference>
<organism evidence="3 4">
    <name type="scientific">Amycolatopsis minnesotensis</name>
    <dbReference type="NCBI Taxonomy" id="337894"/>
    <lineage>
        <taxon>Bacteria</taxon>
        <taxon>Bacillati</taxon>
        <taxon>Actinomycetota</taxon>
        <taxon>Actinomycetes</taxon>
        <taxon>Pseudonocardiales</taxon>
        <taxon>Pseudonocardiaceae</taxon>
        <taxon>Amycolatopsis</taxon>
    </lineage>
</organism>
<accession>A0ABP5D3T3</accession>
<evidence type="ECO:0000313" key="3">
    <source>
        <dbReference type="EMBL" id="GAA1972166.1"/>
    </source>
</evidence>
<dbReference type="EMBL" id="BAAANN010000023">
    <property type="protein sequence ID" value="GAA1972166.1"/>
    <property type="molecule type" value="Genomic_DNA"/>
</dbReference>
<dbReference type="PANTHER" id="PTHR48050">
    <property type="entry name" value="STEROL 3-BETA-GLUCOSYLTRANSFERASE"/>
    <property type="match status" value="1"/>
</dbReference>
<gene>
    <name evidence="3" type="ORF">GCM10009754_53320</name>
</gene>
<protein>
    <submittedName>
        <fullName evidence="3">Glycosyltransferase</fullName>
    </submittedName>
</protein>
<comment type="similarity">
    <text evidence="1">Belongs to the UDP-glycosyltransferase family.</text>
</comment>
<name>A0ABP5D3T3_9PSEU</name>
<proteinExistence type="inferred from homology"/>
<dbReference type="PANTHER" id="PTHR48050:SF13">
    <property type="entry name" value="STEROL 3-BETA-GLUCOSYLTRANSFERASE UGT80A2"/>
    <property type="match status" value="1"/>
</dbReference>
<dbReference type="InterPro" id="IPR002213">
    <property type="entry name" value="UDP_glucos_trans"/>
</dbReference>
<evidence type="ECO:0000313" key="4">
    <source>
        <dbReference type="Proteomes" id="UP001501116"/>
    </source>
</evidence>
<dbReference type="RefSeq" id="WP_344424449.1">
    <property type="nucleotide sequence ID" value="NZ_BAAANN010000023.1"/>
</dbReference>
<dbReference type="Gene3D" id="3.40.50.2000">
    <property type="entry name" value="Glycogen Phosphorylase B"/>
    <property type="match status" value="2"/>
</dbReference>
<reference evidence="4" key="1">
    <citation type="journal article" date="2019" name="Int. J. Syst. Evol. Microbiol.">
        <title>The Global Catalogue of Microorganisms (GCM) 10K type strain sequencing project: providing services to taxonomists for standard genome sequencing and annotation.</title>
        <authorList>
            <consortium name="The Broad Institute Genomics Platform"/>
            <consortium name="The Broad Institute Genome Sequencing Center for Infectious Disease"/>
            <person name="Wu L."/>
            <person name="Ma J."/>
        </authorList>
    </citation>
    <scope>NUCLEOTIDE SEQUENCE [LARGE SCALE GENOMIC DNA]</scope>
    <source>
        <strain evidence="4">JCM 14545</strain>
    </source>
</reference>
<dbReference type="Pfam" id="PF00201">
    <property type="entry name" value="UDPGT"/>
    <property type="match status" value="1"/>
</dbReference>
<dbReference type="SUPFAM" id="SSF53756">
    <property type="entry name" value="UDP-Glycosyltransferase/glycogen phosphorylase"/>
    <property type="match status" value="1"/>
</dbReference>
<dbReference type="Proteomes" id="UP001501116">
    <property type="component" value="Unassembled WGS sequence"/>
</dbReference>
<dbReference type="InterPro" id="IPR050426">
    <property type="entry name" value="Glycosyltransferase_28"/>
</dbReference>
<dbReference type="NCBIfam" id="TIGR01426">
    <property type="entry name" value="MGT"/>
    <property type="match status" value="1"/>
</dbReference>
<keyword evidence="2" id="KW-0808">Transferase</keyword>
<keyword evidence="4" id="KW-1185">Reference proteome</keyword>
<evidence type="ECO:0000256" key="2">
    <source>
        <dbReference type="ARBA" id="ARBA00022679"/>
    </source>
</evidence>